<evidence type="ECO:0000256" key="3">
    <source>
        <dbReference type="ARBA" id="ARBA00022692"/>
    </source>
</evidence>
<protein>
    <submittedName>
        <fullName evidence="7">Lysine exporter protein (LYSE/YGGA)</fullName>
    </submittedName>
</protein>
<name>A0A099L331_COLPS</name>
<evidence type="ECO:0000256" key="5">
    <source>
        <dbReference type="ARBA" id="ARBA00023136"/>
    </source>
</evidence>
<dbReference type="PANTHER" id="PTHR30086:SF20">
    <property type="entry name" value="ARGININE EXPORTER PROTEIN ARGO-RELATED"/>
    <property type="match status" value="1"/>
</dbReference>
<evidence type="ECO:0000256" key="6">
    <source>
        <dbReference type="SAM" id="Phobius"/>
    </source>
</evidence>
<evidence type="ECO:0000256" key="1">
    <source>
        <dbReference type="ARBA" id="ARBA00004651"/>
    </source>
</evidence>
<dbReference type="EMBL" id="JQEC01000004">
    <property type="protein sequence ID" value="KGJ96855.1"/>
    <property type="molecule type" value="Genomic_DNA"/>
</dbReference>
<feature type="transmembrane region" description="Helical" evidence="6">
    <location>
        <begin position="71"/>
        <end position="88"/>
    </location>
</feature>
<reference evidence="7 8" key="1">
    <citation type="submission" date="2014-08" db="EMBL/GenBank/DDBJ databases">
        <title>Genomic and Phenotypic Diversity of Colwellia psychrerythraea strains from Disparate Marine Basins.</title>
        <authorList>
            <person name="Techtmann S.M."/>
            <person name="Stelling S.C."/>
            <person name="Utturkar S.M."/>
            <person name="Alshibli N."/>
            <person name="Harris A."/>
            <person name="Brown S.D."/>
            <person name="Hazen T.C."/>
        </authorList>
    </citation>
    <scope>NUCLEOTIDE SEQUENCE [LARGE SCALE GENOMIC DNA]</scope>
    <source>
        <strain evidence="7 8">GAB14E</strain>
    </source>
</reference>
<dbReference type="Proteomes" id="UP000029868">
    <property type="component" value="Unassembled WGS sequence"/>
</dbReference>
<evidence type="ECO:0000313" key="8">
    <source>
        <dbReference type="Proteomes" id="UP000029868"/>
    </source>
</evidence>
<dbReference type="GO" id="GO:0005886">
    <property type="term" value="C:plasma membrane"/>
    <property type="evidence" value="ECO:0007669"/>
    <property type="project" value="UniProtKB-SubCell"/>
</dbReference>
<dbReference type="GO" id="GO:0015171">
    <property type="term" value="F:amino acid transmembrane transporter activity"/>
    <property type="evidence" value="ECO:0007669"/>
    <property type="project" value="TreeGrafter"/>
</dbReference>
<dbReference type="RefSeq" id="WP_033080646.1">
    <property type="nucleotide sequence ID" value="NZ_JQEC01000004.1"/>
</dbReference>
<comment type="caution">
    <text evidence="7">The sequence shown here is derived from an EMBL/GenBank/DDBJ whole genome shotgun (WGS) entry which is preliminary data.</text>
</comment>
<accession>A0A099L331</accession>
<dbReference type="OrthoDB" id="9804822at2"/>
<evidence type="ECO:0000313" key="7">
    <source>
        <dbReference type="EMBL" id="KGJ96855.1"/>
    </source>
</evidence>
<dbReference type="PATRIC" id="fig|28229.3.peg.481"/>
<keyword evidence="3 6" id="KW-0812">Transmembrane</keyword>
<feature type="transmembrane region" description="Helical" evidence="6">
    <location>
        <begin position="40"/>
        <end position="65"/>
    </location>
</feature>
<proteinExistence type="predicted"/>
<comment type="subcellular location">
    <subcellularLocation>
        <location evidence="1">Cell membrane</location>
        <topology evidence="1">Multi-pass membrane protein</topology>
    </subcellularLocation>
</comment>
<feature type="transmembrane region" description="Helical" evidence="6">
    <location>
        <begin position="6"/>
        <end position="28"/>
    </location>
</feature>
<keyword evidence="5 6" id="KW-0472">Membrane</keyword>
<evidence type="ECO:0000256" key="2">
    <source>
        <dbReference type="ARBA" id="ARBA00022475"/>
    </source>
</evidence>
<dbReference type="PANTHER" id="PTHR30086">
    <property type="entry name" value="ARGININE EXPORTER PROTEIN ARGO"/>
    <property type="match status" value="1"/>
</dbReference>
<organism evidence="7 8">
    <name type="scientific">Colwellia psychrerythraea</name>
    <name type="common">Vibrio psychroerythus</name>
    <dbReference type="NCBI Taxonomy" id="28229"/>
    <lineage>
        <taxon>Bacteria</taxon>
        <taxon>Pseudomonadati</taxon>
        <taxon>Pseudomonadota</taxon>
        <taxon>Gammaproteobacteria</taxon>
        <taxon>Alteromonadales</taxon>
        <taxon>Colwelliaceae</taxon>
        <taxon>Colwellia</taxon>
    </lineage>
</organism>
<feature type="transmembrane region" description="Helical" evidence="6">
    <location>
        <begin position="108"/>
        <end position="130"/>
    </location>
</feature>
<evidence type="ECO:0000256" key="4">
    <source>
        <dbReference type="ARBA" id="ARBA00022989"/>
    </source>
</evidence>
<keyword evidence="4 6" id="KW-1133">Transmembrane helix</keyword>
<sequence length="204" mass="21676">MTLMSGIALFFAMSISALIPGPSVMAVISRSISSGAKNGLMVTLGIVIADYVFICLALTGLSTLVSLLGEFTAWLKYLGASYLLWLAYRTWQADIVLTQRVEFQSESLIANIFVGLCIGLANPKAILFYLGFFPAFIELSSIGLYEVVVILFISTIAVGGVLSAYACAGGKAGHLFKGYLARRALNRLSSSILATCGVLLVVKA</sequence>
<dbReference type="InterPro" id="IPR001123">
    <property type="entry name" value="LeuE-type"/>
</dbReference>
<keyword evidence="2" id="KW-1003">Cell membrane</keyword>
<gene>
    <name evidence="7" type="ORF">GAB14E_1323</name>
</gene>
<dbReference type="AlphaFoldDB" id="A0A099L331"/>
<feature type="transmembrane region" description="Helical" evidence="6">
    <location>
        <begin position="142"/>
        <end position="165"/>
    </location>
</feature>
<dbReference type="Pfam" id="PF01810">
    <property type="entry name" value="LysE"/>
    <property type="match status" value="1"/>
</dbReference>